<accession>A0A0V1N344</accession>
<reference evidence="1 2" key="1">
    <citation type="submission" date="2015-01" db="EMBL/GenBank/DDBJ databases">
        <title>Evolution of Trichinella species and genotypes.</title>
        <authorList>
            <person name="Korhonen P.K."/>
            <person name="Edoardo P."/>
            <person name="Giuseppe L.R."/>
            <person name="Gasser R.B."/>
        </authorList>
    </citation>
    <scope>NUCLEOTIDE SEQUENCE [LARGE SCALE GENOMIC DNA]</scope>
    <source>
        <strain evidence="1">ISS1980</strain>
    </source>
</reference>
<proteinExistence type="predicted"/>
<comment type="caution">
    <text evidence="1">The sequence shown here is derived from an EMBL/GenBank/DDBJ whole genome shotgun (WGS) entry which is preliminary data.</text>
</comment>
<protein>
    <submittedName>
        <fullName evidence="1">Uncharacterized protein</fullName>
    </submittedName>
</protein>
<organism evidence="1 2">
    <name type="scientific">Trichinella papuae</name>
    <dbReference type="NCBI Taxonomy" id="268474"/>
    <lineage>
        <taxon>Eukaryota</taxon>
        <taxon>Metazoa</taxon>
        <taxon>Ecdysozoa</taxon>
        <taxon>Nematoda</taxon>
        <taxon>Enoplea</taxon>
        <taxon>Dorylaimia</taxon>
        <taxon>Trichinellida</taxon>
        <taxon>Trichinellidae</taxon>
        <taxon>Trichinella</taxon>
    </lineage>
</organism>
<dbReference type="Proteomes" id="UP000054843">
    <property type="component" value="Unassembled WGS sequence"/>
</dbReference>
<name>A0A0V1N344_9BILA</name>
<sequence length="123" mass="14472">MKQQRMNQKSSESLHQLQVIAQFVSIFRKDLRSFHSVPHHTSKDNNDSLSTFFYWTIPTPLVAFDDQQAVSQLFIFEDTPPSGKRPEFRQFAKSNLPIPNRHRSFLLQQVQLFAVPYFFLLTL</sequence>
<dbReference type="EMBL" id="JYDO01000013">
    <property type="protein sequence ID" value="KRZ78288.1"/>
    <property type="molecule type" value="Genomic_DNA"/>
</dbReference>
<gene>
    <name evidence="1" type="ORF">T10_9789</name>
</gene>
<keyword evidence="2" id="KW-1185">Reference proteome</keyword>
<evidence type="ECO:0000313" key="2">
    <source>
        <dbReference type="Proteomes" id="UP000054843"/>
    </source>
</evidence>
<evidence type="ECO:0000313" key="1">
    <source>
        <dbReference type="EMBL" id="KRZ78288.1"/>
    </source>
</evidence>
<dbReference type="AlphaFoldDB" id="A0A0V1N344"/>